<dbReference type="STRING" id="45286.A0A0X8HUB5"/>
<organism evidence="4 5">
    <name type="scientific">Eremothecium sinecaudum</name>
    <dbReference type="NCBI Taxonomy" id="45286"/>
    <lineage>
        <taxon>Eukaryota</taxon>
        <taxon>Fungi</taxon>
        <taxon>Dikarya</taxon>
        <taxon>Ascomycota</taxon>
        <taxon>Saccharomycotina</taxon>
        <taxon>Saccharomycetes</taxon>
        <taxon>Saccharomycetales</taxon>
        <taxon>Saccharomycetaceae</taxon>
        <taxon>Eremothecium</taxon>
    </lineage>
</organism>
<dbReference type="GeneID" id="28724884"/>
<dbReference type="RefSeq" id="XP_017988585.1">
    <property type="nucleotide sequence ID" value="XM_018133289.1"/>
</dbReference>
<dbReference type="Gene3D" id="3.30.60.190">
    <property type="match status" value="1"/>
</dbReference>
<keyword evidence="1" id="KW-0479">Metal-binding</keyword>
<dbReference type="Pfam" id="PF18268">
    <property type="entry name" value="Hit1_C"/>
    <property type="match status" value="1"/>
</dbReference>
<proteinExistence type="predicted"/>
<dbReference type="Proteomes" id="UP000243052">
    <property type="component" value="Chromosome vi"/>
</dbReference>
<sequence length="164" mass="18818">MAVIKCEICHENHSQYKCPKCFKRYCSLACFNDSVKHVHEQTQEASDTKPKTEESQNNEIKSQEEHKVPPAIEEILQGSDKLRELLKHNTVKFHLHRVYRILKTGDGIVGNGDPQMSTEAKEQLAVDYLNTLRYGGIHYNEAVEEFCEISLMLLQSNSLETPKN</sequence>
<name>A0A0X8HUB5_9SACH</name>
<dbReference type="GO" id="GO:0008270">
    <property type="term" value="F:zinc ion binding"/>
    <property type="evidence" value="ECO:0007669"/>
    <property type="project" value="UniProtKB-UniRule"/>
</dbReference>
<dbReference type="AlphaFoldDB" id="A0A0X8HUB5"/>
<feature type="domain" description="HIT-type" evidence="3">
    <location>
        <begin position="6"/>
        <end position="45"/>
    </location>
</feature>
<evidence type="ECO:0000256" key="1">
    <source>
        <dbReference type="PROSITE-ProRule" id="PRU00453"/>
    </source>
</evidence>
<evidence type="ECO:0000313" key="4">
    <source>
        <dbReference type="EMBL" id="AMD21589.1"/>
    </source>
</evidence>
<dbReference type="InterPro" id="IPR040722">
    <property type="entry name" value="Hit1_C"/>
</dbReference>
<dbReference type="CDD" id="cd23024">
    <property type="entry name" value="zf-HIT_ZNHIT2-3"/>
    <property type="match status" value="1"/>
</dbReference>
<gene>
    <name evidence="4" type="ORF">AW171_hschr63549</name>
</gene>
<dbReference type="EMBL" id="CP014246">
    <property type="protein sequence ID" value="AMD21589.1"/>
    <property type="molecule type" value="Genomic_DNA"/>
</dbReference>
<accession>A0A0X8HUB5</accession>
<evidence type="ECO:0000313" key="5">
    <source>
        <dbReference type="Proteomes" id="UP000243052"/>
    </source>
</evidence>
<protein>
    <submittedName>
        <fullName evidence="4">HFL267Cp</fullName>
    </submittedName>
</protein>
<feature type="region of interest" description="Disordered" evidence="2">
    <location>
        <begin position="41"/>
        <end position="67"/>
    </location>
</feature>
<dbReference type="Pfam" id="PF04438">
    <property type="entry name" value="zf-HIT"/>
    <property type="match status" value="1"/>
</dbReference>
<reference evidence="4 5" key="1">
    <citation type="submission" date="2016-01" db="EMBL/GenBank/DDBJ databases">
        <title>Genome sequence of the yeast Holleya sinecauda.</title>
        <authorList>
            <person name="Dietrich F.S."/>
        </authorList>
    </citation>
    <scope>NUCLEOTIDE SEQUENCE [LARGE SCALE GENOMIC DNA]</scope>
    <source>
        <strain evidence="4 5">ATCC 58844</strain>
    </source>
</reference>
<evidence type="ECO:0000256" key="2">
    <source>
        <dbReference type="SAM" id="MobiDB-lite"/>
    </source>
</evidence>
<keyword evidence="1" id="KW-0863">Zinc-finger</keyword>
<keyword evidence="1" id="KW-0862">Zinc</keyword>
<keyword evidence="5" id="KW-1185">Reference proteome</keyword>
<dbReference type="InterPro" id="IPR007529">
    <property type="entry name" value="Znf_HIT"/>
</dbReference>
<dbReference type="PROSITE" id="PS51083">
    <property type="entry name" value="ZF_HIT"/>
    <property type="match status" value="1"/>
</dbReference>
<dbReference type="SUPFAM" id="SSF144232">
    <property type="entry name" value="HIT/MYND zinc finger-like"/>
    <property type="match status" value="1"/>
</dbReference>
<feature type="compositionally biased region" description="Basic and acidic residues" evidence="2">
    <location>
        <begin position="41"/>
        <end position="54"/>
    </location>
</feature>
<dbReference type="Gene3D" id="1.20.1440.260">
    <property type="match status" value="1"/>
</dbReference>
<dbReference type="OrthoDB" id="18412at2759"/>
<evidence type="ECO:0000259" key="3">
    <source>
        <dbReference type="PROSITE" id="PS51083"/>
    </source>
</evidence>